<gene>
    <name evidence="4" type="ORF">QQF64_018718</name>
</gene>
<keyword evidence="2" id="KW-0677">Repeat</keyword>
<dbReference type="InterPro" id="IPR032675">
    <property type="entry name" value="LRR_dom_sf"/>
</dbReference>
<comment type="caution">
    <text evidence="4">The sequence shown here is derived from an EMBL/GenBank/DDBJ whole genome shotgun (WGS) entry which is preliminary data.</text>
</comment>
<dbReference type="Proteomes" id="UP001558613">
    <property type="component" value="Unassembled WGS sequence"/>
</dbReference>
<dbReference type="InterPro" id="IPR051261">
    <property type="entry name" value="NLR"/>
</dbReference>
<evidence type="ECO:0000256" key="3">
    <source>
        <dbReference type="SAM" id="MobiDB-lite"/>
    </source>
</evidence>
<sequence>MDELDLKKYNTTQEGKRRLIPAVNNCRRALLPNCNPIGQYWNILASALQSSDSPLRELDLSNNELRSEGMKLIFDALKSPKCQLEILRLSSCNLVGECFESLASALQSSDCKLIELDLSNNDLDNSAVKLISDALKSHNRHLKKLSLQRCNLMAETCKIIASALQSSECPLRELDVSNNDLRDSGVKLISGAVKNPNCQLEILRLSGCMVTGEGCYSLASALSLNPSHLRELDLSYNHPEHSAHQLCSYQNDPGYALKILNVEHAGEFRITTGLHKYACNLTLDANTANIFLVLSDENKKGEKQRLKQKPFFSYLPPYYRLTQQLGHWSCPSSSPICSWQDEHCADIFTTNQVGGLEIPRSPDNTIFYYVLQGYSCWNLVLLSCTKHRCRFSDEKTKTGSDEHILREFFVMGCHVKLSLKCILEGQLHHGNAMKAVPIQRPDPKAIEGRLSHGGTMKTIPIRGASTKDCIRRPIMSLHFYLYEKGRNITKQCKLCLPATKLLSASKDSTSNLKKHLERMHPSAMQITSRKRTSPSADDDDGECSATAPHSARLRTLQATPMTHINPFLVLCLGYTNT</sequence>
<dbReference type="Pfam" id="PF13516">
    <property type="entry name" value="LRR_6"/>
    <property type="match status" value="6"/>
</dbReference>
<dbReference type="EMBL" id="JAYMGO010000022">
    <property type="protein sequence ID" value="KAL1250922.1"/>
    <property type="molecule type" value="Genomic_DNA"/>
</dbReference>
<evidence type="ECO:0000256" key="2">
    <source>
        <dbReference type="ARBA" id="ARBA00022737"/>
    </source>
</evidence>
<dbReference type="SUPFAM" id="SSF52047">
    <property type="entry name" value="RNI-like"/>
    <property type="match status" value="1"/>
</dbReference>
<dbReference type="InterPro" id="IPR001611">
    <property type="entry name" value="Leu-rich_rpt"/>
</dbReference>
<name>A0ABR3LDE9_9TELE</name>
<dbReference type="Gene3D" id="3.80.10.10">
    <property type="entry name" value="Ribonuclease Inhibitor"/>
    <property type="match status" value="2"/>
</dbReference>
<keyword evidence="5" id="KW-1185">Reference proteome</keyword>
<evidence type="ECO:0000256" key="1">
    <source>
        <dbReference type="ARBA" id="ARBA00022614"/>
    </source>
</evidence>
<protein>
    <submittedName>
        <fullName evidence="4">Uncharacterized protein</fullName>
    </submittedName>
</protein>
<dbReference type="PANTHER" id="PTHR24106">
    <property type="entry name" value="NACHT, LRR AND CARD DOMAINS-CONTAINING"/>
    <property type="match status" value="1"/>
</dbReference>
<organism evidence="4 5">
    <name type="scientific">Cirrhinus molitorella</name>
    <name type="common">mud carp</name>
    <dbReference type="NCBI Taxonomy" id="172907"/>
    <lineage>
        <taxon>Eukaryota</taxon>
        <taxon>Metazoa</taxon>
        <taxon>Chordata</taxon>
        <taxon>Craniata</taxon>
        <taxon>Vertebrata</taxon>
        <taxon>Euteleostomi</taxon>
        <taxon>Actinopterygii</taxon>
        <taxon>Neopterygii</taxon>
        <taxon>Teleostei</taxon>
        <taxon>Ostariophysi</taxon>
        <taxon>Cypriniformes</taxon>
        <taxon>Cyprinidae</taxon>
        <taxon>Labeoninae</taxon>
        <taxon>Labeonini</taxon>
        <taxon>Cirrhinus</taxon>
    </lineage>
</organism>
<accession>A0ABR3LDE9</accession>
<proteinExistence type="predicted"/>
<reference evidence="4 5" key="1">
    <citation type="submission" date="2023-09" db="EMBL/GenBank/DDBJ databases">
        <authorList>
            <person name="Wang M."/>
        </authorList>
    </citation>
    <scope>NUCLEOTIDE SEQUENCE [LARGE SCALE GENOMIC DNA]</scope>
    <source>
        <strain evidence="4">GT-2023</strain>
        <tissue evidence="4">Liver</tissue>
    </source>
</reference>
<feature type="region of interest" description="Disordered" evidence="3">
    <location>
        <begin position="516"/>
        <end position="546"/>
    </location>
</feature>
<evidence type="ECO:0000313" key="4">
    <source>
        <dbReference type="EMBL" id="KAL1250922.1"/>
    </source>
</evidence>
<keyword evidence="1" id="KW-0433">Leucine-rich repeat</keyword>
<dbReference type="SMART" id="SM00368">
    <property type="entry name" value="LRR_RI"/>
    <property type="match status" value="6"/>
</dbReference>
<evidence type="ECO:0000313" key="5">
    <source>
        <dbReference type="Proteomes" id="UP001558613"/>
    </source>
</evidence>